<proteinExistence type="predicted"/>
<dbReference type="RefSeq" id="WP_254291197.1">
    <property type="nucleotide sequence ID" value="NZ_JAMLDX010000001.1"/>
</dbReference>
<dbReference type="PANTHER" id="PTHR34473:SF3">
    <property type="entry name" value="TRANSMEMBRANE PROTEIN-RELATED"/>
    <property type="match status" value="1"/>
</dbReference>
<feature type="transmembrane region" description="Helical" evidence="1">
    <location>
        <begin position="21"/>
        <end position="41"/>
    </location>
</feature>
<dbReference type="Proteomes" id="UP001139451">
    <property type="component" value="Unassembled WGS sequence"/>
</dbReference>
<evidence type="ECO:0000313" key="3">
    <source>
        <dbReference type="EMBL" id="MCP3729218.1"/>
    </source>
</evidence>
<protein>
    <submittedName>
        <fullName evidence="3">PH domain-containing protein</fullName>
    </submittedName>
</protein>
<evidence type="ECO:0000259" key="2">
    <source>
        <dbReference type="Pfam" id="PF03703"/>
    </source>
</evidence>
<keyword evidence="1" id="KW-1133">Transmembrane helix</keyword>
<sequence length="161" mass="17741">MLLPDVPLQPLERGHLNAMRLSGAVFFAAAAIGSAIPSYALSREWTWLPVWAAPLVLVLIGLWSVLIAAPRRWARWGWAWTGRELHVAQGWLTQSHTIVPALRVQHIDVTQGPVERMFGVATLVLHTAGTTHSTVHLPGISRATAEEIRDAIRAKLSAEPW</sequence>
<evidence type="ECO:0000256" key="1">
    <source>
        <dbReference type="SAM" id="Phobius"/>
    </source>
</evidence>
<keyword evidence="4" id="KW-1185">Reference proteome</keyword>
<keyword evidence="1" id="KW-0812">Transmembrane</keyword>
<accession>A0A9X2HE80</accession>
<organism evidence="3 4">
    <name type="scientific">Sphingomonas tagetis</name>
    <dbReference type="NCBI Taxonomy" id="2949092"/>
    <lineage>
        <taxon>Bacteria</taxon>
        <taxon>Pseudomonadati</taxon>
        <taxon>Pseudomonadota</taxon>
        <taxon>Alphaproteobacteria</taxon>
        <taxon>Sphingomonadales</taxon>
        <taxon>Sphingomonadaceae</taxon>
        <taxon>Sphingomonas</taxon>
    </lineage>
</organism>
<reference evidence="3" key="1">
    <citation type="submission" date="2022-05" db="EMBL/GenBank/DDBJ databases">
        <title>Sphingomonas sp. strain MG17 Genome sequencing and assembly.</title>
        <authorList>
            <person name="Kim I."/>
        </authorList>
    </citation>
    <scope>NUCLEOTIDE SEQUENCE</scope>
    <source>
        <strain evidence="3">MG17</strain>
    </source>
</reference>
<dbReference type="PANTHER" id="PTHR34473">
    <property type="entry name" value="UPF0699 TRANSMEMBRANE PROTEIN YDBS"/>
    <property type="match status" value="1"/>
</dbReference>
<dbReference type="InterPro" id="IPR005182">
    <property type="entry name" value="YdbS-like_PH"/>
</dbReference>
<keyword evidence="1" id="KW-0472">Membrane</keyword>
<gene>
    <name evidence="3" type="ORF">M9978_02150</name>
</gene>
<dbReference type="AlphaFoldDB" id="A0A9X2HE80"/>
<feature type="transmembrane region" description="Helical" evidence="1">
    <location>
        <begin position="47"/>
        <end position="69"/>
    </location>
</feature>
<evidence type="ECO:0000313" key="4">
    <source>
        <dbReference type="Proteomes" id="UP001139451"/>
    </source>
</evidence>
<feature type="domain" description="YdbS-like PH" evidence="2">
    <location>
        <begin position="73"/>
        <end position="152"/>
    </location>
</feature>
<dbReference type="Pfam" id="PF03703">
    <property type="entry name" value="bPH_2"/>
    <property type="match status" value="1"/>
</dbReference>
<comment type="caution">
    <text evidence="3">The sequence shown here is derived from an EMBL/GenBank/DDBJ whole genome shotgun (WGS) entry which is preliminary data.</text>
</comment>
<name>A0A9X2HE80_9SPHN</name>
<dbReference type="EMBL" id="JAMLDX010000001">
    <property type="protein sequence ID" value="MCP3729218.1"/>
    <property type="molecule type" value="Genomic_DNA"/>
</dbReference>